<dbReference type="EMBL" id="AMCI01008922">
    <property type="protein sequence ID" value="EJW90302.1"/>
    <property type="molecule type" value="Genomic_DNA"/>
</dbReference>
<protein>
    <submittedName>
        <fullName evidence="1">Uncharacterized protein</fullName>
    </submittedName>
</protein>
<name>J9FKY4_9ZZZZ</name>
<gene>
    <name evidence="1" type="ORF">EVA_21590</name>
</gene>
<proteinExistence type="predicted"/>
<comment type="caution">
    <text evidence="1">The sequence shown here is derived from an EMBL/GenBank/DDBJ whole genome shotgun (WGS) entry which is preliminary data.</text>
</comment>
<sequence length="43" mass="5039">MENYLAEYILAPADELNARPLRKLGYCMPEELFDAFLDRIYAV</sequence>
<accession>J9FKY4</accession>
<reference evidence="1" key="1">
    <citation type="journal article" date="2012" name="PLoS ONE">
        <title>Gene sets for utilization of primary and secondary nutrition supplies in the distal gut of endangered iberian lynx.</title>
        <authorList>
            <person name="Alcaide M."/>
            <person name="Messina E."/>
            <person name="Richter M."/>
            <person name="Bargiela R."/>
            <person name="Peplies J."/>
            <person name="Huws S.A."/>
            <person name="Newbold C.J."/>
            <person name="Golyshin P.N."/>
            <person name="Simon M.A."/>
            <person name="Lopez G."/>
            <person name="Yakimov M.M."/>
            <person name="Ferrer M."/>
        </authorList>
    </citation>
    <scope>NUCLEOTIDE SEQUENCE</scope>
</reference>
<dbReference type="AlphaFoldDB" id="J9FKY4"/>
<organism evidence="1">
    <name type="scientific">gut metagenome</name>
    <dbReference type="NCBI Taxonomy" id="749906"/>
    <lineage>
        <taxon>unclassified sequences</taxon>
        <taxon>metagenomes</taxon>
        <taxon>organismal metagenomes</taxon>
    </lineage>
</organism>
<evidence type="ECO:0000313" key="1">
    <source>
        <dbReference type="EMBL" id="EJW90302.1"/>
    </source>
</evidence>